<protein>
    <submittedName>
        <fullName evidence="2">Uncharacterized protein</fullName>
    </submittedName>
</protein>
<keyword evidence="3" id="KW-1185">Reference proteome</keyword>
<feature type="compositionally biased region" description="Basic residues" evidence="1">
    <location>
        <begin position="35"/>
        <end position="66"/>
    </location>
</feature>
<accession>A0A9W4H106</accession>
<evidence type="ECO:0000313" key="3">
    <source>
        <dbReference type="Proteomes" id="UP001153328"/>
    </source>
</evidence>
<sequence length="134" mass="15557">MPAVHRFSARPAKGLHDPPVVRRQHARVEPVPPDRHHRPGHRTRHRRRPGLDHRRRRLPAAARLRKNLPDRLPSDHESLQHGLRLPKTGLQDLHPLPGGTLPLLQQPHHRRHTAPPPKRRHNTSSLPPIRQHHT</sequence>
<organism evidence="2 3">
    <name type="scientific">Actinacidiphila bryophytorum</name>
    <dbReference type="NCBI Taxonomy" id="1436133"/>
    <lineage>
        <taxon>Bacteria</taxon>
        <taxon>Bacillati</taxon>
        <taxon>Actinomycetota</taxon>
        <taxon>Actinomycetes</taxon>
        <taxon>Kitasatosporales</taxon>
        <taxon>Streptomycetaceae</taxon>
        <taxon>Actinacidiphila</taxon>
    </lineage>
</organism>
<comment type="caution">
    <text evidence="2">The sequence shown here is derived from an EMBL/GenBank/DDBJ whole genome shotgun (WGS) entry which is preliminary data.</text>
</comment>
<dbReference type="EMBL" id="CAJVAX010000017">
    <property type="protein sequence ID" value="CAG7640514.1"/>
    <property type="molecule type" value="Genomic_DNA"/>
</dbReference>
<reference evidence="2" key="1">
    <citation type="submission" date="2021-06" db="EMBL/GenBank/DDBJ databases">
        <authorList>
            <person name="Arsene-Ploetze F."/>
        </authorList>
    </citation>
    <scope>NUCLEOTIDE SEQUENCE</scope>
    <source>
        <strain evidence="2">SBRY1</strain>
    </source>
</reference>
<feature type="compositionally biased region" description="Basic residues" evidence="1">
    <location>
        <begin position="107"/>
        <end position="122"/>
    </location>
</feature>
<proteinExistence type="predicted"/>
<feature type="compositionally biased region" description="Low complexity" evidence="1">
    <location>
        <begin position="93"/>
        <end position="106"/>
    </location>
</feature>
<gene>
    <name evidence="2" type="ORF">SBRY_30437</name>
</gene>
<feature type="compositionally biased region" description="Basic and acidic residues" evidence="1">
    <location>
        <begin position="14"/>
        <end position="34"/>
    </location>
</feature>
<feature type="compositionally biased region" description="Basic and acidic residues" evidence="1">
    <location>
        <begin position="67"/>
        <end position="79"/>
    </location>
</feature>
<dbReference type="AlphaFoldDB" id="A0A9W4H106"/>
<evidence type="ECO:0000313" key="2">
    <source>
        <dbReference type="EMBL" id="CAG7640514.1"/>
    </source>
</evidence>
<dbReference type="Proteomes" id="UP001153328">
    <property type="component" value="Unassembled WGS sequence"/>
</dbReference>
<feature type="region of interest" description="Disordered" evidence="1">
    <location>
        <begin position="1"/>
        <end position="134"/>
    </location>
</feature>
<evidence type="ECO:0000256" key="1">
    <source>
        <dbReference type="SAM" id="MobiDB-lite"/>
    </source>
</evidence>
<name>A0A9W4H106_9ACTN</name>